<reference evidence="4" key="2">
    <citation type="submission" date="2010-04" db="EMBL/GenBank/DDBJ databases">
        <authorList>
            <person name="Buell R."/>
            <person name="Hamilton J."/>
            <person name="Hostetler J."/>
        </authorList>
    </citation>
    <scope>NUCLEOTIDE SEQUENCE [LARGE SCALE GENOMIC DNA]</scope>
    <source>
        <strain evidence="4">DAOM:BR144</strain>
    </source>
</reference>
<dbReference type="AlphaFoldDB" id="K3X2K9"/>
<evidence type="ECO:0000256" key="1">
    <source>
        <dbReference type="SAM" id="MobiDB-lite"/>
    </source>
</evidence>
<keyword evidence="4" id="KW-1185">Reference proteome</keyword>
<protein>
    <recommendedName>
        <fullName evidence="2">YCII-related domain-containing protein</fullName>
    </recommendedName>
</protein>
<feature type="region of interest" description="Disordered" evidence="1">
    <location>
        <begin position="1"/>
        <end position="32"/>
    </location>
</feature>
<organism evidence="3 4">
    <name type="scientific">Globisporangium ultimum (strain ATCC 200006 / CBS 805.95 / DAOM BR144)</name>
    <name type="common">Pythium ultimum</name>
    <dbReference type="NCBI Taxonomy" id="431595"/>
    <lineage>
        <taxon>Eukaryota</taxon>
        <taxon>Sar</taxon>
        <taxon>Stramenopiles</taxon>
        <taxon>Oomycota</taxon>
        <taxon>Peronosporomycetes</taxon>
        <taxon>Pythiales</taxon>
        <taxon>Pythiaceae</taxon>
        <taxon>Globisporangium</taxon>
    </lineage>
</organism>
<dbReference type="Proteomes" id="UP000019132">
    <property type="component" value="Unassembled WGS sequence"/>
</dbReference>
<dbReference type="HOGENOM" id="CLU_110355_5_0_1"/>
<dbReference type="InParanoid" id="K3X2K9"/>
<dbReference type="EnsemblProtists" id="PYU1_T011458">
    <property type="protein sequence ID" value="PYU1_T011458"/>
    <property type="gene ID" value="PYU1_G011433"/>
</dbReference>
<dbReference type="PANTHER" id="PTHR33606">
    <property type="entry name" value="PROTEIN YCII"/>
    <property type="match status" value="1"/>
</dbReference>
<feature type="domain" description="YCII-related" evidence="2">
    <location>
        <begin position="40"/>
        <end position="124"/>
    </location>
</feature>
<dbReference type="OMA" id="SIREWMV"/>
<reference evidence="3" key="3">
    <citation type="submission" date="2015-02" db="UniProtKB">
        <authorList>
            <consortium name="EnsemblProtists"/>
        </authorList>
    </citation>
    <scope>IDENTIFICATION</scope>
    <source>
        <strain evidence="3">DAOM BR144</strain>
    </source>
</reference>
<proteinExistence type="predicted"/>
<dbReference type="eggNOG" id="ENOG502S6ZJ">
    <property type="taxonomic scope" value="Eukaryota"/>
</dbReference>
<dbReference type="EMBL" id="GL376571">
    <property type="status" value="NOT_ANNOTATED_CDS"/>
    <property type="molecule type" value="Genomic_DNA"/>
</dbReference>
<dbReference type="InterPro" id="IPR005545">
    <property type="entry name" value="YCII"/>
</dbReference>
<evidence type="ECO:0000313" key="4">
    <source>
        <dbReference type="Proteomes" id="UP000019132"/>
    </source>
</evidence>
<reference evidence="4" key="1">
    <citation type="journal article" date="2010" name="Genome Biol.">
        <title>Genome sequence of the necrotrophic plant pathogen Pythium ultimum reveals original pathogenicity mechanisms and effector repertoire.</title>
        <authorList>
            <person name="Levesque C.A."/>
            <person name="Brouwer H."/>
            <person name="Cano L."/>
            <person name="Hamilton J.P."/>
            <person name="Holt C."/>
            <person name="Huitema E."/>
            <person name="Raffaele S."/>
            <person name="Robideau G.P."/>
            <person name="Thines M."/>
            <person name="Win J."/>
            <person name="Zerillo M.M."/>
            <person name="Beakes G.W."/>
            <person name="Boore J.L."/>
            <person name="Busam D."/>
            <person name="Dumas B."/>
            <person name="Ferriera S."/>
            <person name="Fuerstenberg S.I."/>
            <person name="Gachon C.M."/>
            <person name="Gaulin E."/>
            <person name="Govers F."/>
            <person name="Grenville-Briggs L."/>
            <person name="Horner N."/>
            <person name="Hostetler J."/>
            <person name="Jiang R.H."/>
            <person name="Johnson J."/>
            <person name="Krajaejun T."/>
            <person name="Lin H."/>
            <person name="Meijer H.J."/>
            <person name="Moore B."/>
            <person name="Morris P."/>
            <person name="Phuntmart V."/>
            <person name="Puiu D."/>
            <person name="Shetty J."/>
            <person name="Stajich J.E."/>
            <person name="Tripathy S."/>
            <person name="Wawra S."/>
            <person name="van West P."/>
            <person name="Whitty B.R."/>
            <person name="Coutinho P.M."/>
            <person name="Henrissat B."/>
            <person name="Martin F."/>
            <person name="Thomas P.D."/>
            <person name="Tyler B.M."/>
            <person name="De Vries R.P."/>
            <person name="Kamoun S."/>
            <person name="Yandell M."/>
            <person name="Tisserat N."/>
            <person name="Buell C.R."/>
        </authorList>
    </citation>
    <scope>NUCLEOTIDE SEQUENCE</scope>
    <source>
        <strain evidence="4">DAOM:BR144</strain>
    </source>
</reference>
<dbReference type="VEuPathDB" id="FungiDB:PYU1_G011433"/>
<dbReference type="InterPro" id="IPR011008">
    <property type="entry name" value="Dimeric_a/b-barrel"/>
</dbReference>
<name>K3X2K9_GLOUD</name>
<evidence type="ECO:0000259" key="2">
    <source>
        <dbReference type="Pfam" id="PF03795"/>
    </source>
</evidence>
<dbReference type="SUPFAM" id="SSF54909">
    <property type="entry name" value="Dimeric alpha+beta barrel"/>
    <property type="match status" value="1"/>
</dbReference>
<evidence type="ECO:0000313" key="3">
    <source>
        <dbReference type="EnsemblProtists" id="PYU1_T011458"/>
    </source>
</evidence>
<feature type="compositionally biased region" description="Low complexity" evidence="1">
    <location>
        <begin position="1"/>
        <end position="19"/>
    </location>
</feature>
<accession>K3X2K9</accession>
<dbReference type="Pfam" id="PF03795">
    <property type="entry name" value="YCII"/>
    <property type="match status" value="1"/>
</dbReference>
<dbReference type="Gene3D" id="3.30.70.1060">
    <property type="entry name" value="Dimeric alpha+beta barrel"/>
    <property type="match status" value="1"/>
</dbReference>
<dbReference type="InterPro" id="IPR051807">
    <property type="entry name" value="Sec-metab_biosynth-assoc"/>
</dbReference>
<dbReference type="PANTHER" id="PTHR33606:SF3">
    <property type="entry name" value="PROTEIN YCII"/>
    <property type="match status" value="1"/>
</dbReference>
<sequence>MLALRHAARRAPSSLSLPSRHPHSPLRAAMSTASSSDKKFYILQYQYTPDILEKRDPFRSEHLARAKALKVEGKLLMAGAFVDPTDAAVFIFSTADKRDINEFVQNDPYVQNNLVVAHTIREWNVAV</sequence>